<reference evidence="3" key="1">
    <citation type="submission" date="2021-03" db="EMBL/GenBank/DDBJ databases">
        <title>Draft genome sequence of rust myrtle Austropuccinia psidii MF-1, a brazilian biotype.</title>
        <authorList>
            <person name="Quecine M.C."/>
            <person name="Pachon D.M.R."/>
            <person name="Bonatelli M.L."/>
            <person name="Correr F.H."/>
            <person name="Franceschini L.M."/>
            <person name="Leite T.F."/>
            <person name="Margarido G.R.A."/>
            <person name="Almeida C.A."/>
            <person name="Ferrarezi J.A."/>
            <person name="Labate C.A."/>
        </authorList>
    </citation>
    <scope>NUCLEOTIDE SEQUENCE</scope>
    <source>
        <strain evidence="3">MF-1</strain>
    </source>
</reference>
<feature type="region of interest" description="Disordered" evidence="1">
    <location>
        <begin position="682"/>
        <end position="753"/>
    </location>
</feature>
<dbReference type="OrthoDB" id="1926878at2759"/>
<feature type="compositionally biased region" description="Polar residues" evidence="1">
    <location>
        <begin position="686"/>
        <end position="703"/>
    </location>
</feature>
<evidence type="ECO:0000259" key="2">
    <source>
        <dbReference type="Pfam" id="PF00004"/>
    </source>
</evidence>
<dbReference type="GO" id="GO:0005634">
    <property type="term" value="C:nucleus"/>
    <property type="evidence" value="ECO:0007669"/>
    <property type="project" value="TreeGrafter"/>
</dbReference>
<dbReference type="InterPro" id="IPR050311">
    <property type="entry name" value="ORC1/CDC6"/>
</dbReference>
<feature type="domain" description="ATPase AAA-type core" evidence="2">
    <location>
        <begin position="235"/>
        <end position="384"/>
    </location>
</feature>
<dbReference type="CDD" id="cd00009">
    <property type="entry name" value="AAA"/>
    <property type="match status" value="1"/>
</dbReference>
<dbReference type="InterPro" id="IPR003959">
    <property type="entry name" value="ATPase_AAA_core"/>
</dbReference>
<accession>A0A9Q3BDW3</accession>
<dbReference type="PANTHER" id="PTHR10763">
    <property type="entry name" value="CELL DIVISION CONTROL PROTEIN 6-RELATED"/>
    <property type="match status" value="1"/>
</dbReference>
<comment type="caution">
    <text evidence="3">The sequence shown here is derived from an EMBL/GenBank/DDBJ whole genome shotgun (WGS) entry which is preliminary data.</text>
</comment>
<organism evidence="3 4">
    <name type="scientific">Austropuccinia psidii MF-1</name>
    <dbReference type="NCBI Taxonomy" id="1389203"/>
    <lineage>
        <taxon>Eukaryota</taxon>
        <taxon>Fungi</taxon>
        <taxon>Dikarya</taxon>
        <taxon>Basidiomycota</taxon>
        <taxon>Pucciniomycotina</taxon>
        <taxon>Pucciniomycetes</taxon>
        <taxon>Pucciniales</taxon>
        <taxon>Sphaerophragmiaceae</taxon>
        <taxon>Austropuccinia</taxon>
    </lineage>
</organism>
<evidence type="ECO:0000256" key="1">
    <source>
        <dbReference type="SAM" id="MobiDB-lite"/>
    </source>
</evidence>
<evidence type="ECO:0000313" key="3">
    <source>
        <dbReference type="EMBL" id="MBW0463292.1"/>
    </source>
</evidence>
<feature type="compositionally biased region" description="Polar residues" evidence="1">
    <location>
        <begin position="731"/>
        <end position="752"/>
    </location>
</feature>
<dbReference type="Gene3D" id="3.40.50.300">
    <property type="entry name" value="P-loop containing nucleotide triphosphate hydrolases"/>
    <property type="match status" value="1"/>
</dbReference>
<dbReference type="GO" id="GO:0033314">
    <property type="term" value="P:mitotic DNA replication checkpoint signaling"/>
    <property type="evidence" value="ECO:0007669"/>
    <property type="project" value="TreeGrafter"/>
</dbReference>
<dbReference type="PANTHER" id="PTHR10763:SF26">
    <property type="entry name" value="CELL DIVISION CONTROL PROTEIN 6 HOMOLOG"/>
    <property type="match status" value="1"/>
</dbReference>
<dbReference type="Proteomes" id="UP000765509">
    <property type="component" value="Unassembled WGS sequence"/>
</dbReference>
<gene>
    <name evidence="3" type="ORF">O181_003007</name>
</gene>
<name>A0A9Q3BDW3_9BASI</name>
<dbReference type="GO" id="GO:0005524">
    <property type="term" value="F:ATP binding"/>
    <property type="evidence" value="ECO:0007669"/>
    <property type="project" value="InterPro"/>
</dbReference>
<dbReference type="InterPro" id="IPR027417">
    <property type="entry name" value="P-loop_NTPase"/>
</dbReference>
<keyword evidence="4" id="KW-1185">Reference proteome</keyword>
<feature type="region of interest" description="Disordered" evidence="1">
    <location>
        <begin position="1"/>
        <end position="82"/>
    </location>
</feature>
<dbReference type="GO" id="GO:0016887">
    <property type="term" value="F:ATP hydrolysis activity"/>
    <property type="evidence" value="ECO:0007669"/>
    <property type="project" value="InterPro"/>
</dbReference>
<proteinExistence type="predicted"/>
<dbReference type="AlphaFoldDB" id="A0A9Q3BDW3"/>
<dbReference type="Gene3D" id="1.10.8.60">
    <property type="match status" value="1"/>
</dbReference>
<protein>
    <recommendedName>
        <fullName evidence="2">ATPase AAA-type core domain-containing protein</fullName>
    </recommendedName>
</protein>
<feature type="compositionally biased region" description="Polar residues" evidence="1">
    <location>
        <begin position="9"/>
        <end position="56"/>
    </location>
</feature>
<sequence length="863" mass="94687">MVATRRTPSRLNSFSAGLSIQTKSNNPKSVRSTRKLIQSTSFHSDISEPEVSSQLTSSDNQSIIWSSSPPISPQKPNHSLSLRHSACTPTRHSFKNSLPTLDSCSSIPCAASPPRKRLRPIENIPSKPPLPTSISYPQSLSKTLTSLCDRLVVQETPKVNRASQIPSSGFSNVFGHARHLLKLSSTDHISHTILGRSKELSKITQFFLNRYPWLFDSKSDRLSNPSDIISTGGLYISGPPGTGKTHLLKSVLLDQHHQIGRTLHKAGVKVDCINCFALTTPVGGRALPGSSSGPTQLEEELWKRVAACLGISIPSSKQSKHVATSFFVEDCVMNQKCSPSVIILDEIDYLVTSKQPLITSLFSLSQKSPYANFTVIGVANTLDLTARFASSSSSKNLQTVPDLLHFSPFESSDMIDIVKQRLDHLHPSYDCSLNSDWTASAQKLFTTSSSSGPDSEPIPLFHPAALQLCAKKVSAVAGDLRTFLSILRKLLESSELNVMRNHTFLAKSSSGHKSVLDTPTKMRKFTRIISTSQLAPDLGARSSENDWLSSKVKDPCSHLTPATAPKISPGDVVKFLKTSAILDQPSFNTSESDCLKKLQDLNLHQSLALVCLCVAWVREQDENNCVGYAIGKSKAYEVYRDCLRPRDCYQQKNSFNMGISPVSESEWNDLVDSGLQTKGLVDCSNDRSGSTCSMTPSTLSMNKIPSPIKSPSKRKQGAFQRSILCTPTKPKPNSLNSPHSLNRPSSSRSNTAERGLEQTMIIPVYSVSVIIQSIQSLASRSHEATDEDSPKFSKEIINLLNQLLMSEEKRLKRAKKRKAVDNEVAESIGRKVGFESHDDDDDDAENVLRERLVTVADEGSTRD</sequence>
<dbReference type="EMBL" id="AVOT02000520">
    <property type="protein sequence ID" value="MBW0463292.1"/>
    <property type="molecule type" value="Genomic_DNA"/>
</dbReference>
<evidence type="ECO:0000313" key="4">
    <source>
        <dbReference type="Proteomes" id="UP000765509"/>
    </source>
</evidence>
<feature type="compositionally biased region" description="Low complexity" evidence="1">
    <location>
        <begin position="57"/>
        <end position="69"/>
    </location>
</feature>
<dbReference type="SUPFAM" id="SSF52540">
    <property type="entry name" value="P-loop containing nucleoside triphosphate hydrolases"/>
    <property type="match status" value="1"/>
</dbReference>
<dbReference type="GO" id="GO:0006270">
    <property type="term" value="P:DNA replication initiation"/>
    <property type="evidence" value="ECO:0007669"/>
    <property type="project" value="TreeGrafter"/>
</dbReference>
<dbReference type="GO" id="GO:0003688">
    <property type="term" value="F:DNA replication origin binding"/>
    <property type="evidence" value="ECO:0007669"/>
    <property type="project" value="TreeGrafter"/>
</dbReference>
<dbReference type="Pfam" id="PF00004">
    <property type="entry name" value="AAA"/>
    <property type="match status" value="1"/>
</dbReference>